<dbReference type="InterPro" id="IPR013094">
    <property type="entry name" value="AB_hydrolase_3"/>
</dbReference>
<name>A0A6A6I857_9PLEO</name>
<dbReference type="RefSeq" id="XP_033680704.1">
    <property type="nucleotide sequence ID" value="XM_033833754.1"/>
</dbReference>
<evidence type="ECO:0000313" key="4">
    <source>
        <dbReference type="EMBL" id="KAF2245700.1"/>
    </source>
</evidence>
<dbReference type="Pfam" id="PF07859">
    <property type="entry name" value="Abhydrolase_3"/>
    <property type="match status" value="1"/>
</dbReference>
<reference evidence="4" key="1">
    <citation type="journal article" date="2020" name="Stud. Mycol.">
        <title>101 Dothideomycetes genomes: a test case for predicting lifestyles and emergence of pathogens.</title>
        <authorList>
            <person name="Haridas S."/>
            <person name="Albert R."/>
            <person name="Binder M."/>
            <person name="Bloem J."/>
            <person name="Labutti K."/>
            <person name="Salamov A."/>
            <person name="Andreopoulos B."/>
            <person name="Baker S."/>
            <person name="Barry K."/>
            <person name="Bills G."/>
            <person name="Bluhm B."/>
            <person name="Cannon C."/>
            <person name="Castanera R."/>
            <person name="Culley D."/>
            <person name="Daum C."/>
            <person name="Ezra D."/>
            <person name="Gonzalez J."/>
            <person name="Henrissat B."/>
            <person name="Kuo A."/>
            <person name="Liang C."/>
            <person name="Lipzen A."/>
            <person name="Lutzoni F."/>
            <person name="Magnuson J."/>
            <person name="Mondo S."/>
            <person name="Nolan M."/>
            <person name="Ohm R."/>
            <person name="Pangilinan J."/>
            <person name="Park H.-J."/>
            <person name="Ramirez L."/>
            <person name="Alfaro M."/>
            <person name="Sun H."/>
            <person name="Tritt A."/>
            <person name="Yoshinaga Y."/>
            <person name="Zwiers L.-H."/>
            <person name="Turgeon B."/>
            <person name="Goodwin S."/>
            <person name="Spatafora J."/>
            <person name="Crous P."/>
            <person name="Grigoriev I."/>
        </authorList>
    </citation>
    <scope>NUCLEOTIDE SEQUENCE</scope>
    <source>
        <strain evidence="4">CBS 122368</strain>
    </source>
</reference>
<dbReference type="PANTHER" id="PTHR48081">
    <property type="entry name" value="AB HYDROLASE SUPERFAMILY PROTEIN C4A8.06C"/>
    <property type="match status" value="1"/>
</dbReference>
<organism evidence="4 5">
    <name type="scientific">Trematosphaeria pertusa</name>
    <dbReference type="NCBI Taxonomy" id="390896"/>
    <lineage>
        <taxon>Eukaryota</taxon>
        <taxon>Fungi</taxon>
        <taxon>Dikarya</taxon>
        <taxon>Ascomycota</taxon>
        <taxon>Pezizomycotina</taxon>
        <taxon>Dothideomycetes</taxon>
        <taxon>Pleosporomycetidae</taxon>
        <taxon>Pleosporales</taxon>
        <taxon>Massarineae</taxon>
        <taxon>Trematosphaeriaceae</taxon>
        <taxon>Trematosphaeria</taxon>
    </lineage>
</organism>
<accession>A0A6A6I857</accession>
<evidence type="ECO:0000313" key="5">
    <source>
        <dbReference type="Proteomes" id="UP000800094"/>
    </source>
</evidence>
<dbReference type="InterPro" id="IPR050300">
    <property type="entry name" value="GDXG_lipolytic_enzyme"/>
</dbReference>
<feature type="compositionally biased region" description="Basic and acidic residues" evidence="2">
    <location>
        <begin position="328"/>
        <end position="339"/>
    </location>
</feature>
<dbReference type="EMBL" id="ML987200">
    <property type="protein sequence ID" value="KAF2245700.1"/>
    <property type="molecule type" value="Genomic_DNA"/>
</dbReference>
<evidence type="ECO:0000259" key="3">
    <source>
        <dbReference type="Pfam" id="PF07859"/>
    </source>
</evidence>
<dbReference type="Proteomes" id="UP000800094">
    <property type="component" value="Unassembled WGS sequence"/>
</dbReference>
<feature type="domain" description="Alpha/beta hydrolase fold-3" evidence="3">
    <location>
        <begin position="79"/>
        <end position="289"/>
    </location>
</feature>
<dbReference type="AlphaFoldDB" id="A0A6A6I857"/>
<keyword evidence="1 4" id="KW-0378">Hydrolase</keyword>
<evidence type="ECO:0000256" key="2">
    <source>
        <dbReference type="SAM" id="MobiDB-lite"/>
    </source>
</evidence>
<dbReference type="GeneID" id="54587084"/>
<proteinExistence type="predicted"/>
<keyword evidence="5" id="KW-1185">Reference proteome</keyword>
<evidence type="ECO:0000256" key="1">
    <source>
        <dbReference type="ARBA" id="ARBA00022801"/>
    </source>
</evidence>
<dbReference type="Gene3D" id="3.40.50.1820">
    <property type="entry name" value="alpha/beta hydrolase"/>
    <property type="match status" value="1"/>
</dbReference>
<sequence length="350" mass="38792">MSKTNIYLDPLNQAVADELASEPPIEDLTVKQFRALFKRLQQHDPIPGVTRTSFTVPFEDGVQAFVFKPSGARGDLPVIFYLHGGGWIFGDAETYDSICTDLALQTGFAVVFPEYTLCPEARYPTQQEQCYAVVKWVSQHGRSKGLSQSAFAVVGDSAGGQLGPAVTILCSTRKPTIPIQYQVFLSPVTDTVTSDRDTPSEFRFFNGPFLTVPFMRKVIDMYIPTPKDRTSELATPQNISPEHAKKQPPTLIINSAVDPLRDDGLLYGQILQEAGIDCTIITAHGQLHDSSVLEATRKGPTPRTLVLLVATEIKNRLIGVKSKRILEEAEEPSKVDRQPAKKRRKTRKSY</sequence>
<dbReference type="InterPro" id="IPR029058">
    <property type="entry name" value="AB_hydrolase_fold"/>
</dbReference>
<feature type="compositionally biased region" description="Basic residues" evidence="2">
    <location>
        <begin position="340"/>
        <end position="350"/>
    </location>
</feature>
<feature type="region of interest" description="Disordered" evidence="2">
    <location>
        <begin position="328"/>
        <end position="350"/>
    </location>
</feature>
<dbReference type="PANTHER" id="PTHR48081:SF8">
    <property type="entry name" value="ALPHA_BETA HYDROLASE FOLD-3 DOMAIN-CONTAINING PROTEIN-RELATED"/>
    <property type="match status" value="1"/>
</dbReference>
<gene>
    <name evidence="4" type="ORF">BU26DRAFT_568257</name>
</gene>
<protein>
    <submittedName>
        <fullName evidence="4">Alpha/beta-hydrolase</fullName>
    </submittedName>
</protein>
<dbReference type="GO" id="GO:0016787">
    <property type="term" value="F:hydrolase activity"/>
    <property type="evidence" value="ECO:0007669"/>
    <property type="project" value="UniProtKB-KW"/>
</dbReference>
<dbReference type="OrthoDB" id="433474at2759"/>
<dbReference type="SUPFAM" id="SSF53474">
    <property type="entry name" value="alpha/beta-Hydrolases"/>
    <property type="match status" value="1"/>
</dbReference>